<evidence type="ECO:0000313" key="2">
    <source>
        <dbReference type="Proteomes" id="UP000039865"/>
    </source>
</evidence>
<reference evidence="1 2" key="1">
    <citation type="submission" date="2014-06" db="EMBL/GenBank/DDBJ databases">
        <authorList>
            <person name="Swart Estienne"/>
        </authorList>
    </citation>
    <scope>NUCLEOTIDE SEQUENCE [LARGE SCALE GENOMIC DNA]</scope>
    <source>
        <strain evidence="1 2">130c</strain>
    </source>
</reference>
<dbReference type="InParanoid" id="A0A078AWH7"/>
<name>A0A078AWH7_STYLE</name>
<keyword evidence="2" id="KW-1185">Reference proteome</keyword>
<dbReference type="Proteomes" id="UP000039865">
    <property type="component" value="Unassembled WGS sequence"/>
</dbReference>
<organism evidence="1 2">
    <name type="scientific">Stylonychia lemnae</name>
    <name type="common">Ciliate</name>
    <dbReference type="NCBI Taxonomy" id="5949"/>
    <lineage>
        <taxon>Eukaryota</taxon>
        <taxon>Sar</taxon>
        <taxon>Alveolata</taxon>
        <taxon>Ciliophora</taxon>
        <taxon>Intramacronucleata</taxon>
        <taxon>Spirotrichea</taxon>
        <taxon>Stichotrichia</taxon>
        <taxon>Sporadotrichida</taxon>
        <taxon>Oxytrichidae</taxon>
        <taxon>Stylonychinae</taxon>
        <taxon>Stylonychia</taxon>
    </lineage>
</organism>
<evidence type="ECO:0000313" key="1">
    <source>
        <dbReference type="EMBL" id="CDW86815.1"/>
    </source>
</evidence>
<gene>
    <name evidence="1" type="primary">Contig13191.g14080</name>
    <name evidence="1" type="ORF">STYLEM_15914</name>
</gene>
<dbReference type="EMBL" id="CCKQ01015002">
    <property type="protein sequence ID" value="CDW86815.1"/>
    <property type="molecule type" value="Genomic_DNA"/>
</dbReference>
<proteinExistence type="predicted"/>
<sequence length="1639" mass="192703">MEVVSNQTQINQESNVFDKILMKIYYQDYQAACEGQLNLTTKQVPKDIEIIQNRKVQWMNYENQDVINLDYSEFLIAATSKDQQLDQKPCLFTKISINNQSQVLSLIGLQQAIENEDEAVLLLIPEDSGQCKTFINEFYTVQNIFKIFNYYNQMNEPPQEDSQLDEQDLEFLEQQIEFIDNTMECDDDERFQDAVDDYFNMSDQSNQHQIKSPLEFFYVSKTINEFKLLKSDVKRISPIYEDQAQKYIGLYHKDKTTSILKIEESNNSNQGFELRYPENHQINFSGKLINYNPEEKLIFYRDDALLHAVNLETKRSVNFHVQPSFGIYLPIMKSTLFIGKDKDINVFIHESNNLVPPSTLMRILMQYSYISECTSFTDESNALYFALSCTHSLTKMTHILYITLIENQPSQNAPKYQFKLLDLIKFKPGHQINKLLLLENGEQLMILYNNSKIKKISLNINGEDMKAYRRLEFRAKHSLNLYQPKTLVLLQNKKDVLIQEKRGGVCIIKMTRDKQSPSQHNIYFDMSYTNSKYVVAFKNQMLMFAIDKLDNSKILVQGLFKVKQEQLVQSLIDDKQQIQLAQTILRSQGGNNMSLILYKLEKSNFQDEVLIDQYLNQEFKDSKSLMSILLEQNIPNVKIVQKIIDKAIQIFAKNTSDTDTIGLILRAKKRLDLLQESRLELSSKLNLRSYLFIDTIGSIISYFPFQFTDSSYILKLVLKSLEEEIILNYHQVIQNLPLEIIDPHFLLGYLPPGSSQFSKFWLNFQKLLNDKNIEQFSNLMYDYQIYHTIAVEYIFQLNQPGKALRILQEASQNRMIKNLTKLSIQAVESTLIKNPENLMDQEKKIADLFGFEVSLNESVKAIERDEDLVQVTLDIIYDKLSVKNQEQIYMYIQRLQTLIQTENQANFIRSYLNNHYDIARNILHNYAIDTPFKDLLKIQVNSSTGGYLDEFKNLCSQIMNHQISQSKGVKEQVLAFGRSKTIGQIDQKWIDLLHSLVRLRDQLGLSEEQADIYQIFLSKLLDNRVTSSIEQLIKSGLIPMEDLQTSILKYLQEQFNKSSDDNFYQNFQNSKAFLEILIEKDESGKNIENLYKENRLLDASLFLKQNNLLFGQIPNAQIRQDISNDRLIDKILQVHGFSQYPSFFSVLLEAQQLIDETKQNQVVVKVFKYFNSLRYFENLNQIPSYMEQMIYELILLRKVENAEQMRWVDELEVILVKLVKLFEGIDKWQIKKDMIKFLHKYMNKSSSLYYDICQISLRIMKEQRQTDLVQNIVMSIQNNMQSRLRYYMRQFKQISENLNNDDQVLKYLIETKQFECYHIKELARVLEISEDLKAKLKYLKNKSLDQILSALQNLDFDYSQEASNQSITQVNQSQINENNQEKNLSSGLKNEQVVQQEIVEEENPLKDIIKNIEDMEQVAMIIDMNYNNWNDKFDIQKLILDMTRLSIKTLPENLLRLIIKRILEESKLNFDIEAIVKSFNDFSNFLNFFLPLKAISESIDSNTLPDQFAIAQLKYQQLEDQQSISLIDELKQLVTDYNVFIVCQSYDVFEKYSDQLQKLTLTALYTNKLDIYLHSYNFIKNLSDQDVSKIFYKVLDKELMKELIEDQYLINEINRKYIDKFNDQYPDDIDINLREFMIQ</sequence>
<accession>A0A078AWH7</accession>
<protein>
    <submittedName>
        <fullName evidence="1">Uncharacterized protein</fullName>
    </submittedName>
</protein>